<evidence type="ECO:0000256" key="2">
    <source>
        <dbReference type="SAM" id="Phobius"/>
    </source>
</evidence>
<dbReference type="EMBL" id="MWIP01000003">
    <property type="protein sequence ID" value="KAF1687284.1"/>
    <property type="molecule type" value="Genomic_DNA"/>
</dbReference>
<name>A0A7V8K7T7_9GAMM</name>
<evidence type="ECO:0000313" key="3">
    <source>
        <dbReference type="EMBL" id="KAF1687284.1"/>
    </source>
</evidence>
<dbReference type="AlphaFoldDB" id="A0A7V8K7T7"/>
<feature type="region of interest" description="Disordered" evidence="1">
    <location>
        <begin position="220"/>
        <end position="253"/>
    </location>
</feature>
<keyword evidence="2" id="KW-1133">Transmembrane helix</keyword>
<protein>
    <submittedName>
        <fullName evidence="3">Prepilin-type cleavage/methylation domain-containing protein</fullName>
    </submittedName>
</protein>
<evidence type="ECO:0000313" key="4">
    <source>
        <dbReference type="Proteomes" id="UP000462066"/>
    </source>
</evidence>
<dbReference type="NCBIfam" id="TIGR02532">
    <property type="entry name" value="IV_pilin_GFxxxE"/>
    <property type="match status" value="1"/>
</dbReference>
<dbReference type="Proteomes" id="UP000462066">
    <property type="component" value="Unassembled WGS sequence"/>
</dbReference>
<evidence type="ECO:0000256" key="1">
    <source>
        <dbReference type="SAM" id="MobiDB-lite"/>
    </source>
</evidence>
<organism evidence="3 4">
    <name type="scientific">Pseudoxanthomonas broegbernensis</name>
    <dbReference type="NCBI Taxonomy" id="83619"/>
    <lineage>
        <taxon>Bacteria</taxon>
        <taxon>Pseudomonadati</taxon>
        <taxon>Pseudomonadota</taxon>
        <taxon>Gammaproteobacteria</taxon>
        <taxon>Lysobacterales</taxon>
        <taxon>Lysobacteraceae</taxon>
        <taxon>Pseudoxanthomonas</taxon>
    </lineage>
</organism>
<proteinExistence type="predicted"/>
<feature type="transmembrane region" description="Helical" evidence="2">
    <location>
        <begin position="12"/>
        <end position="34"/>
    </location>
</feature>
<keyword evidence="2" id="KW-0472">Membrane</keyword>
<gene>
    <name evidence="3" type="ORF">B1992_04705</name>
</gene>
<dbReference type="SUPFAM" id="SSF54523">
    <property type="entry name" value="Pili subunits"/>
    <property type="match status" value="1"/>
</dbReference>
<dbReference type="InterPro" id="IPR045584">
    <property type="entry name" value="Pilin-like"/>
</dbReference>
<accession>A0A7V8K7T7</accession>
<comment type="caution">
    <text evidence="3">The sequence shown here is derived from an EMBL/GenBank/DDBJ whole genome shotgun (WGS) entry which is preliminary data.</text>
</comment>
<keyword evidence="4" id="KW-1185">Reference proteome</keyword>
<dbReference type="Pfam" id="PF07963">
    <property type="entry name" value="N_methyl"/>
    <property type="match status" value="1"/>
</dbReference>
<dbReference type="PROSITE" id="PS00409">
    <property type="entry name" value="PROKAR_NTER_METHYL"/>
    <property type="match status" value="1"/>
</dbReference>
<dbReference type="RefSeq" id="WP_162310302.1">
    <property type="nucleotide sequence ID" value="NZ_JACHGU010000005.1"/>
</dbReference>
<dbReference type="InterPro" id="IPR012902">
    <property type="entry name" value="N_methyl_site"/>
</dbReference>
<keyword evidence="2" id="KW-0812">Transmembrane</keyword>
<reference evidence="3 4" key="1">
    <citation type="submission" date="2017-10" db="EMBL/GenBank/DDBJ databases">
        <title>Whole genome sequencing of Pseudoxanthomonas broegbernensis DSM 12573(T).</title>
        <authorList>
            <person name="Kumar S."/>
            <person name="Bansal K."/>
            <person name="Kaur A."/>
            <person name="Patil P."/>
            <person name="Sharma S."/>
            <person name="Patil P.B."/>
        </authorList>
    </citation>
    <scope>NUCLEOTIDE SEQUENCE [LARGE SCALE GENOMIC DNA]</scope>
    <source>
        <strain evidence="3 4">DSM 12573</strain>
    </source>
</reference>
<sequence length="271" mass="28921">MQARLNRRRQGGFTLVEMAVVLVIIGVIIGAVMIGRDVQRNAEYTRIKQKFIDQWVVSYNTYQQRLGVPVGDSQSAPRLMVNGANFSGTGGNLSGGDMTNAQLPNAVCRAQAGPNMVRPQETSADFDLRLLMRRAGITLPPGRGDGMEDRYVYLDTNGNPQEIQICFQWNPPGTGSGSGNVMVITGLTPDLARALDQMVDGKPDAQNGAFRQEGVVARSGANADPTAPGLEWAGNNTQSLSGGGAGDATTDGMNSDIEQVLTLVAHLKMNQ</sequence>